<accession>A0A5C8P6P2</accession>
<dbReference type="EMBL" id="VDUY01000001">
    <property type="protein sequence ID" value="TXL68925.1"/>
    <property type="molecule type" value="Genomic_DNA"/>
</dbReference>
<keyword evidence="2" id="KW-1185">Reference proteome</keyword>
<evidence type="ECO:0000313" key="2">
    <source>
        <dbReference type="Proteomes" id="UP000321548"/>
    </source>
</evidence>
<organism evidence="1 2">
    <name type="scientific">Zeimonas arvi</name>
    <dbReference type="NCBI Taxonomy" id="2498847"/>
    <lineage>
        <taxon>Bacteria</taxon>
        <taxon>Pseudomonadati</taxon>
        <taxon>Pseudomonadota</taxon>
        <taxon>Betaproteobacteria</taxon>
        <taxon>Burkholderiales</taxon>
        <taxon>Burkholderiaceae</taxon>
        <taxon>Zeimonas</taxon>
    </lineage>
</organism>
<dbReference type="RefSeq" id="WP_147703061.1">
    <property type="nucleotide sequence ID" value="NZ_VDUY01000001.1"/>
</dbReference>
<sequence length="295" mass="32861">MQSDADAMPLISDLTSFVQIGDIISMVPGKGLTIIEVKEGAVNNRILDFLGFYRQSGCDRALEYFLASEGPHVAKQMGRMLRQEERMSHVLEVMKTGTGTDPDTSQKIKIPEEFIPVQDWDAELNQLIEKSEERGWALDVVEGCLFVACYSKGAMLHASNLAFNAWFDECGGDEFSPRARLLDSMQAPLALPIFSRQLPEEAKFDLLFGRKQICMGINVDALIKRCEAAGLHVRFGSNKETTEIERAGVKPHRHKGRSIFIGNNDNEMALLGGIFMRALFHGQKPISIIKTILSI</sequence>
<reference evidence="1 2" key="1">
    <citation type="submission" date="2019-06" db="EMBL/GenBank/DDBJ databases">
        <title>Quisquiliibacterium sp. nov., isolated from a maize field.</title>
        <authorList>
            <person name="Lin S.-Y."/>
            <person name="Tsai C.-F."/>
            <person name="Young C.-C."/>
        </authorList>
    </citation>
    <scope>NUCLEOTIDE SEQUENCE [LARGE SCALE GENOMIC DNA]</scope>
    <source>
        <strain evidence="1 2">CC-CFT501</strain>
    </source>
</reference>
<gene>
    <name evidence="1" type="ORF">FHP08_04420</name>
</gene>
<name>A0A5C8P6P2_9BURK</name>
<dbReference type="Proteomes" id="UP000321548">
    <property type="component" value="Unassembled WGS sequence"/>
</dbReference>
<comment type="caution">
    <text evidence="1">The sequence shown here is derived from an EMBL/GenBank/DDBJ whole genome shotgun (WGS) entry which is preliminary data.</text>
</comment>
<proteinExistence type="predicted"/>
<dbReference type="AlphaFoldDB" id="A0A5C8P6P2"/>
<dbReference type="OrthoDB" id="7059173at2"/>
<evidence type="ECO:0000313" key="1">
    <source>
        <dbReference type="EMBL" id="TXL68925.1"/>
    </source>
</evidence>
<protein>
    <submittedName>
        <fullName evidence="1">Uncharacterized protein</fullName>
    </submittedName>
</protein>